<evidence type="ECO:0000313" key="2">
    <source>
        <dbReference type="Proteomes" id="UP000176221"/>
    </source>
</evidence>
<comment type="caution">
    <text evidence="1">The sequence shown here is derived from an EMBL/GenBank/DDBJ whole genome shotgun (WGS) entry which is preliminary data.</text>
</comment>
<dbReference type="STRING" id="1802319.A2928_03090"/>
<dbReference type="AlphaFoldDB" id="A0A1G2NAX2"/>
<name>A0A1G2NAX2_9BACT</name>
<evidence type="ECO:0000313" key="1">
    <source>
        <dbReference type="EMBL" id="OHA33173.1"/>
    </source>
</evidence>
<organism evidence="1 2">
    <name type="scientific">Candidatus Taylorbacteria bacterium RIFCSPLOWO2_01_FULL_45_15b</name>
    <dbReference type="NCBI Taxonomy" id="1802319"/>
    <lineage>
        <taxon>Bacteria</taxon>
        <taxon>Candidatus Tayloriibacteriota</taxon>
    </lineage>
</organism>
<gene>
    <name evidence="1" type="ORF">A2928_03090</name>
</gene>
<dbReference type="Gene3D" id="3.40.50.10600">
    <property type="entry name" value="SpoIIaa-like domains"/>
    <property type="match status" value="1"/>
</dbReference>
<accession>A0A1G2NAX2</accession>
<evidence type="ECO:0008006" key="3">
    <source>
        <dbReference type="Google" id="ProtNLM"/>
    </source>
</evidence>
<reference evidence="1 2" key="1">
    <citation type="journal article" date="2016" name="Nat. Commun.">
        <title>Thousands of microbial genomes shed light on interconnected biogeochemical processes in an aquifer system.</title>
        <authorList>
            <person name="Anantharaman K."/>
            <person name="Brown C.T."/>
            <person name="Hug L.A."/>
            <person name="Sharon I."/>
            <person name="Castelle C.J."/>
            <person name="Probst A.J."/>
            <person name="Thomas B.C."/>
            <person name="Singh A."/>
            <person name="Wilkins M.J."/>
            <person name="Karaoz U."/>
            <person name="Brodie E.L."/>
            <person name="Williams K.H."/>
            <person name="Hubbard S.S."/>
            <person name="Banfield J.F."/>
        </authorList>
    </citation>
    <scope>NUCLEOTIDE SEQUENCE [LARGE SCALE GENOMIC DNA]</scope>
</reference>
<dbReference type="EMBL" id="MHRX01000035">
    <property type="protein sequence ID" value="OHA33173.1"/>
    <property type="molecule type" value="Genomic_DNA"/>
</dbReference>
<dbReference type="Proteomes" id="UP000176221">
    <property type="component" value="Unassembled WGS sequence"/>
</dbReference>
<protein>
    <recommendedName>
        <fullName evidence="3">STAS/SEC14 domain-containing protein</fullName>
    </recommendedName>
</protein>
<dbReference type="InterPro" id="IPR038396">
    <property type="entry name" value="SpoIIAA-like_sf"/>
</dbReference>
<proteinExistence type="predicted"/>
<sequence>MAITLGINENADGLLLTIGGMFTSADLPALYVWASRVARAIAKVHTETNTKAKVLIDIQKLEGYKDPEVLTILAMLMKTDNPHVYKTASFGGSLGNEMAEELIKMMAGRDNLKNFKTEVEARAWLDVV</sequence>